<protein>
    <recommendedName>
        <fullName evidence="3">C2H2-type domain-containing protein</fullName>
    </recommendedName>
</protein>
<dbReference type="InterPro" id="IPR036236">
    <property type="entry name" value="Znf_C2H2_sf"/>
</dbReference>
<feature type="compositionally biased region" description="Polar residues" evidence="2">
    <location>
        <begin position="237"/>
        <end position="260"/>
    </location>
</feature>
<organism evidence="4 5">
    <name type="scientific">Patiria miniata</name>
    <name type="common">Bat star</name>
    <name type="synonym">Asterina miniata</name>
    <dbReference type="NCBI Taxonomy" id="46514"/>
    <lineage>
        <taxon>Eukaryota</taxon>
        <taxon>Metazoa</taxon>
        <taxon>Echinodermata</taxon>
        <taxon>Eleutherozoa</taxon>
        <taxon>Asterozoa</taxon>
        <taxon>Asteroidea</taxon>
        <taxon>Valvatacea</taxon>
        <taxon>Valvatida</taxon>
        <taxon>Asterinidae</taxon>
        <taxon>Patiria</taxon>
    </lineage>
</organism>
<accession>A0A914BM57</accession>
<name>A0A914BM57_PATMI</name>
<dbReference type="Proteomes" id="UP000887568">
    <property type="component" value="Unplaced"/>
</dbReference>
<dbReference type="GO" id="GO:0008270">
    <property type="term" value="F:zinc ion binding"/>
    <property type="evidence" value="ECO:0007669"/>
    <property type="project" value="UniProtKB-KW"/>
</dbReference>
<dbReference type="AlphaFoldDB" id="A0A914BM57"/>
<keyword evidence="1" id="KW-0863">Zinc-finger</keyword>
<dbReference type="PROSITE" id="PS50157">
    <property type="entry name" value="ZINC_FINGER_C2H2_2"/>
    <property type="match status" value="2"/>
</dbReference>
<dbReference type="InterPro" id="IPR013087">
    <property type="entry name" value="Znf_C2H2_type"/>
</dbReference>
<dbReference type="PROSITE" id="PS00028">
    <property type="entry name" value="ZINC_FINGER_C2H2_1"/>
    <property type="match status" value="1"/>
</dbReference>
<reference evidence="4" key="1">
    <citation type="submission" date="2022-11" db="UniProtKB">
        <authorList>
            <consortium name="EnsemblMetazoa"/>
        </authorList>
    </citation>
    <scope>IDENTIFICATION</scope>
</reference>
<feature type="region of interest" description="Disordered" evidence="2">
    <location>
        <begin position="225"/>
        <end position="262"/>
    </location>
</feature>
<dbReference type="SMART" id="SM00355">
    <property type="entry name" value="ZnF_C2H2"/>
    <property type="match status" value="2"/>
</dbReference>
<dbReference type="RefSeq" id="XP_038077204.1">
    <property type="nucleotide sequence ID" value="XM_038221276.1"/>
</dbReference>
<keyword evidence="1" id="KW-0479">Metal-binding</keyword>
<evidence type="ECO:0000313" key="4">
    <source>
        <dbReference type="EnsemblMetazoa" id="XP_038077204.1"/>
    </source>
</evidence>
<dbReference type="OMA" id="PRRYECE"/>
<evidence type="ECO:0000256" key="1">
    <source>
        <dbReference type="PROSITE-ProRule" id="PRU00042"/>
    </source>
</evidence>
<sequence length="360" mass="40545">MDKRDEFVRPKDWHEVKILRCNVCGESFVYKKSLEKHAQMHETKIMFFCNLCERHYTRKDNLRAHYREHHPSAVDEVADIPAETTDERHHRMSKDKQDTALKSREGRKGTHTETRPPREVSKTPTQLPQAGSKRKQSEPREQPDPKKRQNTPRRKDKTPPTTPKDSPRKAASGINQNPSTPEHLISLSPASNSLIDQCPSSEVPAVPCVPVRGKPRGMLQLLANELESSSDSEDSSGLQINSKSKSQESEGSLSPEQVSTRVDVGRVLKGSRLKLLSSSEQSRRQLEAKPASARMYKVDGDPGATAKPASTTDLERMMVGRVQRLQEVSTRSIFHGGVKISEEITERIYDVTFEAGFVFD</sequence>
<keyword evidence="1" id="KW-0862">Zinc</keyword>
<feature type="domain" description="C2H2-type" evidence="3">
    <location>
        <begin position="47"/>
        <end position="69"/>
    </location>
</feature>
<dbReference type="GeneID" id="119745053"/>
<feature type="region of interest" description="Disordered" evidence="2">
    <location>
        <begin position="73"/>
        <end position="186"/>
    </location>
</feature>
<dbReference type="Pfam" id="PF00096">
    <property type="entry name" value="zf-C2H2"/>
    <property type="match status" value="2"/>
</dbReference>
<proteinExistence type="predicted"/>
<feature type="compositionally biased region" description="Basic and acidic residues" evidence="2">
    <location>
        <begin position="85"/>
        <end position="121"/>
    </location>
</feature>
<dbReference type="EnsemblMetazoa" id="XM_038221276.1">
    <property type="protein sequence ID" value="XP_038077204.1"/>
    <property type="gene ID" value="LOC119745053"/>
</dbReference>
<dbReference type="SUPFAM" id="SSF57667">
    <property type="entry name" value="beta-beta-alpha zinc fingers"/>
    <property type="match status" value="1"/>
</dbReference>
<dbReference type="Gene3D" id="3.30.160.60">
    <property type="entry name" value="Classic Zinc Finger"/>
    <property type="match status" value="1"/>
</dbReference>
<feature type="compositionally biased region" description="Basic and acidic residues" evidence="2">
    <location>
        <begin position="135"/>
        <end position="147"/>
    </location>
</feature>
<feature type="region of interest" description="Disordered" evidence="2">
    <location>
        <begin position="278"/>
        <end position="309"/>
    </location>
</feature>
<feature type="domain" description="C2H2-type" evidence="3">
    <location>
        <begin position="19"/>
        <end position="41"/>
    </location>
</feature>
<evidence type="ECO:0000256" key="2">
    <source>
        <dbReference type="SAM" id="MobiDB-lite"/>
    </source>
</evidence>
<keyword evidence="5" id="KW-1185">Reference proteome</keyword>
<evidence type="ECO:0000313" key="5">
    <source>
        <dbReference type="Proteomes" id="UP000887568"/>
    </source>
</evidence>
<evidence type="ECO:0000259" key="3">
    <source>
        <dbReference type="PROSITE" id="PS50157"/>
    </source>
</evidence>